<evidence type="ECO:0000256" key="11">
    <source>
        <dbReference type="SAM" id="MobiDB-lite"/>
    </source>
</evidence>
<dbReference type="Pfam" id="PF23614">
    <property type="entry name" value="DUF7141"/>
    <property type="match status" value="1"/>
</dbReference>
<evidence type="ECO:0000313" key="16">
    <source>
        <dbReference type="Proteomes" id="UP001642502"/>
    </source>
</evidence>
<organism evidence="15 16">
    <name type="scientific">Sporothrix epigloea</name>
    <dbReference type="NCBI Taxonomy" id="1892477"/>
    <lineage>
        <taxon>Eukaryota</taxon>
        <taxon>Fungi</taxon>
        <taxon>Dikarya</taxon>
        <taxon>Ascomycota</taxon>
        <taxon>Pezizomycotina</taxon>
        <taxon>Sordariomycetes</taxon>
        <taxon>Sordariomycetidae</taxon>
        <taxon>Ophiostomatales</taxon>
        <taxon>Ophiostomataceae</taxon>
        <taxon>Sporothrix</taxon>
    </lineage>
</organism>
<sequence length="1473" mass="166761">MREVTESDRSITADRELEREEDMVEDSAEVRDFYEGPFDADLVIAGDGSSIKVIIEPLPEDRHAEYKVCPPSNYVHRVIRRGHGRDQYEIEYSDGTRSKIDRRKLYRLPNGSKAVHLFKRKEVEEENELSATRNDLKRRRLWRNGESVSSSPVASIFASRSSSPPTTQSLRYRGETSTELDLDGSRDAILYMNSSHSRPRPLAERSQSSAEYSSNSASSEDDDVIIRDGRRSHALSSHLLFRPGQGRRVSSHRLIQDDDVDELGGDNDADFIPTIHRTAQVVSDARKGKWKHQFQRPTKSTDRNRLARDSSMESKDARRSSRVNKNRRSMVDPFTFDESLYADYELTPIRPRVTSLKEVFQPLDTSSPFRLAHTQICSSCREPATAPSDGVMIYCQGCSLAFHRDCIGPRKTREHTVTKVATESFVLQCRFCVDFAKTKNPIGPSLNRCSVCYKVGASCAPFAPKKSAKEELQLRQQNEGVDPNTPVNPELVNNADNILFRCIQCHRGFHYEHLPPPTADWVDEDSENIREERLAQYSTDGRCRDCLDMPAKIEAVIAWRPAARESVENEKEAAAPVSIDDVSEDDKEYLIKWVGSSYDHCEWRPGPWVVNSCRWTSIRQTFVKKYSGESIPPVFEKDKAFPAEYLHADIIFMVRYKRNLRMRSKKEGLACINEIQDIMVKYKGLSYEATVWDEVPPQDSGERWKTFISAYDEYLNGAHFKTDPPKSMRDRVNIFRTKKFRLVSEQPAVLQHGKLMPYQMEGLNWLLFNYYKGKSVVLADEMGLGKTVQIIAMLSTLIIESPRTWPFLIVVPNSTCSNWRREIKNWAPDLRVVSYHGGKASQSMAYEHLLFPGARQEMHAHVVIMSYESAQDDKTYQLFHKVRWSGLVVDEGQRLKNDHSLLYLALRRMNIGFRLLLTGTPLQNNKRELFNLLQFIDSSIDAAQLDKTYTTITAENLPELHNLIRPYFLRRTKAEVLGFLPPMAQIIVPVSMTVVQEKLCKSILSKNPQLVRSIFSKAHLKSTDRANCNNILMQLRKCLCHPFVYSGAIEEKDVEVEQMHLNLVEASAKLQLLKIMLPKLKERGHRVLIFSQFLDQLDIIEDFMHDLGMSYQRLDGGVSSLEKQRRIDAFNVSGSQLFAFLLSTRAGGVGINLATADTVIVLDPDFNPHQDIQAFSRAHRIGQKKKVLCFQFMTKDSVEEKIMQIGRSKMALDHALIETMDAEDDAGNDIESILRHGAEALFGEDAARDRIVYDDASVEKLLDRSQVENTRTDEKKSAESQFSFARVWANDMGTLADDIELNTSSNAADEGQSTNTIMLSVWDKIISEREAEAARLAESQREVLGRGGRRRTKVVYEQSHLRSGDGVGDGAVLDGDGNAVSDASPEKVTKKKRRSKDDDDGDFVANNDEDDSSEPDGSRSPSASLPTATGAPILTQGTQNANNLADDRAAQAIGTWMALFFTTLARLCSVTRG</sequence>
<evidence type="ECO:0000259" key="12">
    <source>
        <dbReference type="PROSITE" id="PS50016"/>
    </source>
</evidence>
<feature type="compositionally biased region" description="Basic and acidic residues" evidence="11">
    <location>
        <begin position="299"/>
        <end position="319"/>
    </location>
</feature>
<dbReference type="CDD" id="cd17919">
    <property type="entry name" value="DEXHc_Snf"/>
    <property type="match status" value="1"/>
</dbReference>
<evidence type="ECO:0000256" key="1">
    <source>
        <dbReference type="ARBA" id="ARBA00004123"/>
    </source>
</evidence>
<dbReference type="Proteomes" id="UP001642502">
    <property type="component" value="Unassembled WGS sequence"/>
</dbReference>
<dbReference type="InterPro" id="IPR013083">
    <property type="entry name" value="Znf_RING/FYVE/PHD"/>
</dbReference>
<dbReference type="Gene3D" id="3.40.50.10810">
    <property type="entry name" value="Tandem AAA-ATPase domain"/>
    <property type="match status" value="1"/>
</dbReference>
<comment type="subcellular location">
    <subcellularLocation>
        <location evidence="1">Nucleus</location>
    </subcellularLocation>
</comment>
<dbReference type="PROSITE" id="PS01359">
    <property type="entry name" value="ZF_PHD_1"/>
    <property type="match status" value="1"/>
</dbReference>
<dbReference type="InterPro" id="IPR000330">
    <property type="entry name" value="SNF2_N"/>
</dbReference>
<dbReference type="Gene3D" id="3.30.40.10">
    <property type="entry name" value="Zinc/RING finger domain, C3HC4 (zinc finger)"/>
    <property type="match status" value="1"/>
</dbReference>
<dbReference type="Gene3D" id="2.40.50.40">
    <property type="match status" value="1"/>
</dbReference>
<dbReference type="CDD" id="cd18793">
    <property type="entry name" value="SF2_C_SNF"/>
    <property type="match status" value="1"/>
</dbReference>
<dbReference type="PROSITE" id="PS51192">
    <property type="entry name" value="HELICASE_ATP_BIND_1"/>
    <property type="match status" value="1"/>
</dbReference>
<feature type="region of interest" description="Disordered" evidence="11">
    <location>
        <begin position="285"/>
        <end position="326"/>
    </location>
</feature>
<keyword evidence="5 10" id="KW-0863">Zinc-finger</keyword>
<evidence type="ECO:0000256" key="9">
    <source>
        <dbReference type="ARBA" id="ARBA00023242"/>
    </source>
</evidence>
<keyword evidence="3" id="KW-0479">Metal-binding</keyword>
<feature type="compositionally biased region" description="Low complexity" evidence="11">
    <location>
        <begin position="204"/>
        <end position="218"/>
    </location>
</feature>
<dbReference type="InterPro" id="IPR011011">
    <property type="entry name" value="Znf_FYVE_PHD"/>
</dbReference>
<feature type="compositionally biased region" description="Basic and acidic residues" evidence="11">
    <location>
        <begin position="1"/>
        <end position="18"/>
    </location>
</feature>
<dbReference type="PANTHER" id="PTHR45623">
    <property type="entry name" value="CHROMODOMAIN-HELICASE-DNA-BINDING PROTEIN 3-RELATED-RELATED"/>
    <property type="match status" value="1"/>
</dbReference>
<dbReference type="EMBL" id="CAWUON010000006">
    <property type="protein sequence ID" value="CAK7264427.1"/>
    <property type="molecule type" value="Genomic_DNA"/>
</dbReference>
<dbReference type="SUPFAM" id="SSF52540">
    <property type="entry name" value="P-loop containing nucleoside triphosphate hydrolases"/>
    <property type="match status" value="2"/>
</dbReference>
<evidence type="ECO:0000259" key="14">
    <source>
        <dbReference type="PROSITE" id="PS51194"/>
    </source>
</evidence>
<dbReference type="InterPro" id="IPR038718">
    <property type="entry name" value="SNF2-like_sf"/>
</dbReference>
<dbReference type="PROSITE" id="PS50016">
    <property type="entry name" value="ZF_PHD_2"/>
    <property type="match status" value="1"/>
</dbReference>
<keyword evidence="9" id="KW-0539">Nucleus</keyword>
<keyword evidence="6" id="KW-0378">Hydrolase</keyword>
<evidence type="ECO:0000256" key="8">
    <source>
        <dbReference type="ARBA" id="ARBA00022840"/>
    </source>
</evidence>
<feature type="region of interest" description="Disordered" evidence="11">
    <location>
        <begin position="193"/>
        <end position="224"/>
    </location>
</feature>
<keyword evidence="4" id="KW-0547">Nucleotide-binding</keyword>
<gene>
    <name evidence="15" type="ORF">SEPCBS119000_000993</name>
</gene>
<dbReference type="InterPro" id="IPR055565">
    <property type="entry name" value="DUF7141"/>
</dbReference>
<dbReference type="InterPro" id="IPR049730">
    <property type="entry name" value="SNF2/RAD54-like_C"/>
</dbReference>
<dbReference type="CDD" id="cd15489">
    <property type="entry name" value="PHD_SF"/>
    <property type="match status" value="1"/>
</dbReference>
<feature type="domain" description="PHD-type" evidence="12">
    <location>
        <begin position="374"/>
        <end position="435"/>
    </location>
</feature>
<feature type="compositionally biased region" description="Acidic residues" evidence="11">
    <location>
        <begin position="1398"/>
        <end position="1414"/>
    </location>
</feature>
<evidence type="ECO:0000256" key="6">
    <source>
        <dbReference type="ARBA" id="ARBA00022801"/>
    </source>
</evidence>
<dbReference type="Pfam" id="PF15446">
    <property type="entry name" value="zf-PHD-like"/>
    <property type="match status" value="1"/>
</dbReference>
<evidence type="ECO:0000259" key="13">
    <source>
        <dbReference type="PROSITE" id="PS51192"/>
    </source>
</evidence>
<evidence type="ECO:0000256" key="7">
    <source>
        <dbReference type="ARBA" id="ARBA00022833"/>
    </source>
</evidence>
<dbReference type="InterPro" id="IPR019787">
    <property type="entry name" value="Znf_PHD-finger"/>
</dbReference>
<name>A0ABP0D8I2_9PEZI</name>
<keyword evidence="7" id="KW-0862">Zinc</keyword>
<feature type="region of interest" description="Disordered" evidence="11">
    <location>
        <begin position="153"/>
        <end position="178"/>
    </location>
</feature>
<evidence type="ECO:0000256" key="4">
    <source>
        <dbReference type="ARBA" id="ARBA00022741"/>
    </source>
</evidence>
<feature type="region of interest" description="Disordered" evidence="11">
    <location>
        <begin position="1"/>
        <end position="26"/>
    </location>
</feature>
<evidence type="ECO:0008006" key="17">
    <source>
        <dbReference type="Google" id="ProtNLM"/>
    </source>
</evidence>
<dbReference type="InterPro" id="IPR041684">
    <property type="entry name" value="Znf-PHD-like"/>
</dbReference>
<reference evidence="15 16" key="1">
    <citation type="submission" date="2024-01" db="EMBL/GenBank/DDBJ databases">
        <authorList>
            <person name="Allen C."/>
            <person name="Tagirdzhanova G."/>
        </authorList>
    </citation>
    <scope>NUCLEOTIDE SEQUENCE [LARGE SCALE GENOMIC DNA]</scope>
    <source>
        <strain evidence="15 16">CBS 119000</strain>
    </source>
</reference>
<dbReference type="Pfam" id="PF00176">
    <property type="entry name" value="SNF2-rel_dom"/>
    <property type="match status" value="1"/>
</dbReference>
<dbReference type="PANTHER" id="PTHR45623:SF17">
    <property type="entry name" value="CHROMODOMAIN-HELICASE-DNA-BINDING PROTEIN 3-RELATED"/>
    <property type="match status" value="1"/>
</dbReference>
<dbReference type="SMART" id="SM00249">
    <property type="entry name" value="PHD"/>
    <property type="match status" value="1"/>
</dbReference>
<dbReference type="PROSITE" id="PS51194">
    <property type="entry name" value="HELICASE_CTER"/>
    <property type="match status" value="1"/>
</dbReference>
<keyword evidence="16" id="KW-1185">Reference proteome</keyword>
<evidence type="ECO:0000256" key="10">
    <source>
        <dbReference type="PROSITE-ProRule" id="PRU00146"/>
    </source>
</evidence>
<dbReference type="Pfam" id="PF23615">
    <property type="entry name" value="Chromo_MIT1"/>
    <property type="match status" value="1"/>
</dbReference>
<dbReference type="Pfam" id="PF00271">
    <property type="entry name" value="Helicase_C"/>
    <property type="match status" value="1"/>
</dbReference>
<dbReference type="SMART" id="SM00487">
    <property type="entry name" value="DEXDc"/>
    <property type="match status" value="1"/>
</dbReference>
<dbReference type="SUPFAM" id="SSF57903">
    <property type="entry name" value="FYVE/PHD zinc finger"/>
    <property type="match status" value="1"/>
</dbReference>
<dbReference type="InterPro" id="IPR016197">
    <property type="entry name" value="Chromo-like_dom_sf"/>
</dbReference>
<keyword evidence="8" id="KW-0067">ATP-binding</keyword>
<accession>A0ABP0D8I2</accession>
<proteinExistence type="predicted"/>
<feature type="domain" description="Helicase ATP-binding" evidence="13">
    <location>
        <begin position="767"/>
        <end position="939"/>
    </location>
</feature>
<dbReference type="InterPro" id="IPR056616">
    <property type="entry name" value="Chromo_MIT1"/>
</dbReference>
<dbReference type="InterPro" id="IPR001650">
    <property type="entry name" value="Helicase_C-like"/>
</dbReference>
<evidence type="ECO:0000256" key="5">
    <source>
        <dbReference type="ARBA" id="ARBA00022771"/>
    </source>
</evidence>
<dbReference type="Gene3D" id="3.40.50.300">
    <property type="entry name" value="P-loop containing nucleotide triphosphate hydrolases"/>
    <property type="match status" value="1"/>
</dbReference>
<dbReference type="SMART" id="SM00490">
    <property type="entry name" value="HELICc"/>
    <property type="match status" value="1"/>
</dbReference>
<feature type="region of interest" description="Disordered" evidence="11">
    <location>
        <begin position="1339"/>
        <end position="1435"/>
    </location>
</feature>
<comment type="subunit">
    <text evidence="2">Component of the NuA4 histone acetyltransferase complex.</text>
</comment>
<dbReference type="InterPro" id="IPR001965">
    <property type="entry name" value="Znf_PHD"/>
</dbReference>
<protein>
    <recommendedName>
        <fullName evidence="17">Chromatin remodeling complex subunit</fullName>
    </recommendedName>
</protein>
<evidence type="ECO:0000256" key="2">
    <source>
        <dbReference type="ARBA" id="ARBA00011353"/>
    </source>
</evidence>
<evidence type="ECO:0000256" key="3">
    <source>
        <dbReference type="ARBA" id="ARBA00022723"/>
    </source>
</evidence>
<dbReference type="SUPFAM" id="SSF54160">
    <property type="entry name" value="Chromo domain-like"/>
    <property type="match status" value="1"/>
</dbReference>
<dbReference type="InterPro" id="IPR027417">
    <property type="entry name" value="P-loop_NTPase"/>
</dbReference>
<dbReference type="InterPro" id="IPR019786">
    <property type="entry name" value="Zinc_finger_PHD-type_CS"/>
</dbReference>
<feature type="domain" description="Helicase C-terminal" evidence="14">
    <location>
        <begin position="1072"/>
        <end position="1223"/>
    </location>
</feature>
<evidence type="ECO:0000313" key="15">
    <source>
        <dbReference type="EMBL" id="CAK7264427.1"/>
    </source>
</evidence>
<dbReference type="InterPro" id="IPR014001">
    <property type="entry name" value="Helicase_ATP-bd"/>
</dbReference>
<comment type="caution">
    <text evidence="15">The sequence shown here is derived from an EMBL/GenBank/DDBJ whole genome shotgun (WGS) entry which is preliminary data.</text>
</comment>